<evidence type="ECO:0000313" key="2">
    <source>
        <dbReference type="Proteomes" id="UP000594261"/>
    </source>
</evidence>
<dbReference type="InParanoid" id="A0A7N2M9F3"/>
<evidence type="ECO:0000313" key="1">
    <source>
        <dbReference type="EnsemblPlants" id="QL08p011600:mrna"/>
    </source>
</evidence>
<dbReference type="EMBL" id="LRBV02000008">
    <property type="status" value="NOT_ANNOTATED_CDS"/>
    <property type="molecule type" value="Genomic_DNA"/>
</dbReference>
<proteinExistence type="predicted"/>
<dbReference type="AlphaFoldDB" id="A0A7N2M9F3"/>
<reference evidence="1" key="2">
    <citation type="submission" date="2021-01" db="UniProtKB">
        <authorList>
            <consortium name="EnsemblPlants"/>
        </authorList>
    </citation>
    <scope>IDENTIFICATION</scope>
</reference>
<sequence>MGWLGGDVIIVAVERASGVVEKTGGGGYIDRMRGVTEVLKWLAINFRDSVTHLFSRWLAFRQAHLVMCIIINDLLRIDIKFNHEDKARMLMTSLPAASYEYLVTTFLWGKETLEN</sequence>
<name>A0A7N2M9F3_QUELO</name>
<dbReference type="Gramene" id="QL08p011600:mrna">
    <property type="protein sequence ID" value="QL08p011600:mrna"/>
    <property type="gene ID" value="QL08p011600"/>
</dbReference>
<accession>A0A7N2M9F3</accession>
<protein>
    <submittedName>
        <fullName evidence="1">Uncharacterized protein</fullName>
    </submittedName>
</protein>
<keyword evidence="2" id="KW-1185">Reference proteome</keyword>
<organism evidence="1 2">
    <name type="scientific">Quercus lobata</name>
    <name type="common">Valley oak</name>
    <dbReference type="NCBI Taxonomy" id="97700"/>
    <lineage>
        <taxon>Eukaryota</taxon>
        <taxon>Viridiplantae</taxon>
        <taxon>Streptophyta</taxon>
        <taxon>Embryophyta</taxon>
        <taxon>Tracheophyta</taxon>
        <taxon>Spermatophyta</taxon>
        <taxon>Magnoliopsida</taxon>
        <taxon>eudicotyledons</taxon>
        <taxon>Gunneridae</taxon>
        <taxon>Pentapetalae</taxon>
        <taxon>rosids</taxon>
        <taxon>fabids</taxon>
        <taxon>Fagales</taxon>
        <taxon>Fagaceae</taxon>
        <taxon>Quercus</taxon>
    </lineage>
</organism>
<dbReference type="Proteomes" id="UP000594261">
    <property type="component" value="Chromosome 8"/>
</dbReference>
<reference evidence="1 2" key="1">
    <citation type="journal article" date="2016" name="G3 (Bethesda)">
        <title>First Draft Assembly and Annotation of the Genome of a California Endemic Oak Quercus lobata Nee (Fagaceae).</title>
        <authorList>
            <person name="Sork V.L."/>
            <person name="Fitz-Gibbon S.T."/>
            <person name="Puiu D."/>
            <person name="Crepeau M."/>
            <person name="Gugger P.F."/>
            <person name="Sherman R."/>
            <person name="Stevens K."/>
            <person name="Langley C.H."/>
            <person name="Pellegrini M."/>
            <person name="Salzberg S.L."/>
        </authorList>
    </citation>
    <scope>NUCLEOTIDE SEQUENCE [LARGE SCALE GENOMIC DNA]</scope>
    <source>
        <strain evidence="1 2">cv. SW786</strain>
    </source>
</reference>
<dbReference type="EnsemblPlants" id="QL08p011600:mrna">
    <property type="protein sequence ID" value="QL08p011600:mrna"/>
    <property type="gene ID" value="QL08p011600"/>
</dbReference>